<dbReference type="EMBL" id="MPUH01000038">
    <property type="protein sequence ID" value="OMJ93692.1"/>
    <property type="molecule type" value="Genomic_DNA"/>
</dbReference>
<evidence type="ECO:0000313" key="2">
    <source>
        <dbReference type="Proteomes" id="UP000187209"/>
    </source>
</evidence>
<proteinExistence type="predicted"/>
<organism evidence="1 2">
    <name type="scientific">Stentor coeruleus</name>
    <dbReference type="NCBI Taxonomy" id="5963"/>
    <lineage>
        <taxon>Eukaryota</taxon>
        <taxon>Sar</taxon>
        <taxon>Alveolata</taxon>
        <taxon>Ciliophora</taxon>
        <taxon>Postciliodesmatophora</taxon>
        <taxon>Heterotrichea</taxon>
        <taxon>Heterotrichida</taxon>
        <taxon>Stentoridae</taxon>
        <taxon>Stentor</taxon>
    </lineage>
</organism>
<reference evidence="1 2" key="1">
    <citation type="submission" date="2016-11" db="EMBL/GenBank/DDBJ databases">
        <title>The macronuclear genome of Stentor coeruleus: a giant cell with tiny introns.</title>
        <authorList>
            <person name="Slabodnick M."/>
            <person name="Ruby J.G."/>
            <person name="Reiff S.B."/>
            <person name="Swart E.C."/>
            <person name="Gosai S."/>
            <person name="Prabakaran S."/>
            <person name="Witkowska E."/>
            <person name="Larue G.E."/>
            <person name="Fisher S."/>
            <person name="Freeman R.M."/>
            <person name="Gunawardena J."/>
            <person name="Chu W."/>
            <person name="Stover N.A."/>
            <person name="Gregory B.D."/>
            <person name="Nowacki M."/>
            <person name="Derisi J."/>
            <person name="Roy S.W."/>
            <person name="Marshall W.F."/>
            <person name="Sood P."/>
        </authorList>
    </citation>
    <scope>NUCLEOTIDE SEQUENCE [LARGE SCALE GENOMIC DNA]</scope>
    <source>
        <strain evidence="1">WM001</strain>
    </source>
</reference>
<accession>A0A1R2CXG7</accession>
<gene>
    <name evidence="1" type="ORF">SteCoe_3256</name>
</gene>
<sequence>MVTYNIKKNNMGNSISECIDKQRVNKGEFDVTANDEKVSDEYLKKTTPDNTLSQLLSRKIKEEQQPRRYMKGSVKVIIL</sequence>
<dbReference type="AlphaFoldDB" id="A0A1R2CXG7"/>
<comment type="caution">
    <text evidence="1">The sequence shown here is derived from an EMBL/GenBank/DDBJ whole genome shotgun (WGS) entry which is preliminary data.</text>
</comment>
<evidence type="ECO:0000313" key="1">
    <source>
        <dbReference type="EMBL" id="OMJ93692.1"/>
    </source>
</evidence>
<keyword evidence="2" id="KW-1185">Reference proteome</keyword>
<protein>
    <submittedName>
        <fullName evidence="1">Uncharacterized protein</fullName>
    </submittedName>
</protein>
<name>A0A1R2CXG7_9CILI</name>
<dbReference type="Proteomes" id="UP000187209">
    <property type="component" value="Unassembled WGS sequence"/>
</dbReference>